<dbReference type="InterPro" id="IPR013785">
    <property type="entry name" value="Aldolase_TIM"/>
</dbReference>
<keyword evidence="6" id="KW-0411">Iron-sulfur</keyword>
<evidence type="ECO:0000256" key="1">
    <source>
        <dbReference type="ARBA" id="ARBA00001966"/>
    </source>
</evidence>
<evidence type="ECO:0000313" key="9">
    <source>
        <dbReference type="EMBL" id="HHE55696.1"/>
    </source>
</evidence>
<dbReference type="EMBL" id="DRTD01000594">
    <property type="protein sequence ID" value="HHE55696.1"/>
    <property type="molecule type" value="Genomic_DNA"/>
</dbReference>
<dbReference type="InterPro" id="IPR007197">
    <property type="entry name" value="rSAM"/>
</dbReference>
<comment type="cofactor">
    <cofactor evidence="1">
        <name>[4Fe-4S] cluster</name>
        <dbReference type="ChEBI" id="CHEBI:49883"/>
    </cofactor>
</comment>
<dbReference type="PROSITE" id="PS01305">
    <property type="entry name" value="MOAA_NIFB_PQQE"/>
    <property type="match status" value="1"/>
</dbReference>
<keyword evidence="5" id="KW-0408">Iron</keyword>
<dbReference type="PANTHER" id="PTHR22960:SF0">
    <property type="entry name" value="MOLYBDENUM COFACTOR BIOSYNTHESIS PROTEIN 1"/>
    <property type="match status" value="1"/>
</dbReference>
<evidence type="ECO:0000256" key="7">
    <source>
        <dbReference type="ARBA" id="ARBA00023150"/>
    </source>
</evidence>
<dbReference type="PROSITE" id="PS51918">
    <property type="entry name" value="RADICAL_SAM"/>
    <property type="match status" value="1"/>
</dbReference>
<evidence type="ECO:0000259" key="8">
    <source>
        <dbReference type="PROSITE" id="PS51918"/>
    </source>
</evidence>
<dbReference type="Pfam" id="PF04055">
    <property type="entry name" value="Radical_SAM"/>
    <property type="match status" value="1"/>
</dbReference>
<dbReference type="InterPro" id="IPR058240">
    <property type="entry name" value="rSAM_sf"/>
</dbReference>
<dbReference type="InterPro" id="IPR000385">
    <property type="entry name" value="MoaA_NifB_PqqE_Fe-S-bd_CS"/>
</dbReference>
<dbReference type="Proteomes" id="UP000886111">
    <property type="component" value="Unassembled WGS sequence"/>
</dbReference>
<evidence type="ECO:0000256" key="4">
    <source>
        <dbReference type="ARBA" id="ARBA00022723"/>
    </source>
</evidence>
<gene>
    <name evidence="9" type="ORF">ENL21_07930</name>
</gene>
<dbReference type="SFLD" id="SFLDG01386">
    <property type="entry name" value="main_SPASM_domain-containing"/>
    <property type="match status" value="1"/>
</dbReference>
<accession>A0A7V5H4H0</accession>
<dbReference type="InterPro" id="IPR050105">
    <property type="entry name" value="MoCo_biosynth_MoaA/MoaC"/>
</dbReference>
<dbReference type="Gene3D" id="3.20.20.70">
    <property type="entry name" value="Aldolase class I"/>
    <property type="match status" value="1"/>
</dbReference>
<dbReference type="SFLD" id="SFLDG01067">
    <property type="entry name" value="SPASM/twitch_domain_containing"/>
    <property type="match status" value="1"/>
</dbReference>
<organism evidence="9">
    <name type="scientific">Caldithrix abyssi</name>
    <dbReference type="NCBI Taxonomy" id="187145"/>
    <lineage>
        <taxon>Bacteria</taxon>
        <taxon>Pseudomonadati</taxon>
        <taxon>Calditrichota</taxon>
        <taxon>Calditrichia</taxon>
        <taxon>Calditrichales</taxon>
        <taxon>Calditrichaceae</taxon>
        <taxon>Caldithrix</taxon>
    </lineage>
</organism>
<proteinExistence type="predicted"/>
<name>A0A7V5H4H0_CALAY</name>
<dbReference type="GO" id="GO:0061799">
    <property type="term" value="F:cyclic pyranopterin monophosphate synthase activity"/>
    <property type="evidence" value="ECO:0007669"/>
    <property type="project" value="TreeGrafter"/>
</dbReference>
<evidence type="ECO:0000256" key="5">
    <source>
        <dbReference type="ARBA" id="ARBA00023004"/>
    </source>
</evidence>
<keyword evidence="3" id="KW-0949">S-adenosyl-L-methionine</keyword>
<reference evidence="9" key="1">
    <citation type="journal article" date="2020" name="mSystems">
        <title>Genome- and Community-Level Interaction Insights into Carbon Utilization and Element Cycling Functions of Hydrothermarchaeota in Hydrothermal Sediment.</title>
        <authorList>
            <person name="Zhou Z."/>
            <person name="Liu Y."/>
            <person name="Xu W."/>
            <person name="Pan J."/>
            <person name="Luo Z.H."/>
            <person name="Li M."/>
        </authorList>
    </citation>
    <scope>NUCLEOTIDE SEQUENCE [LARGE SCALE GENOMIC DNA]</scope>
    <source>
        <strain evidence="9">HyVt-76</strain>
    </source>
</reference>
<keyword evidence="2" id="KW-0004">4Fe-4S</keyword>
<sequence length="177" mass="19992">MNDIKTKCPQFPALIDPFGRTLNYLRIAVTGRCNLRCSYCMPPEGVPFLAHEQIMRFEEILRVVQLMLANGLKKVRITGGEPLIRKGVIPFLQELRQLSPQLKIHLTTNGLLLADYLSDLEAFHLNGINISLDTLNPVKFEKNYASEWFSQSLAGIATGAEKPDIFRTEHGRATRPE</sequence>
<dbReference type="GO" id="GO:0046872">
    <property type="term" value="F:metal ion binding"/>
    <property type="evidence" value="ECO:0007669"/>
    <property type="project" value="UniProtKB-KW"/>
</dbReference>
<evidence type="ECO:0000256" key="3">
    <source>
        <dbReference type="ARBA" id="ARBA00022691"/>
    </source>
</evidence>
<dbReference type="PANTHER" id="PTHR22960">
    <property type="entry name" value="MOLYBDOPTERIN COFACTOR SYNTHESIS PROTEIN A"/>
    <property type="match status" value="1"/>
</dbReference>
<dbReference type="GO" id="GO:0006777">
    <property type="term" value="P:Mo-molybdopterin cofactor biosynthetic process"/>
    <property type="evidence" value="ECO:0007669"/>
    <property type="project" value="UniProtKB-KW"/>
</dbReference>
<evidence type="ECO:0000256" key="2">
    <source>
        <dbReference type="ARBA" id="ARBA00022485"/>
    </source>
</evidence>
<keyword evidence="7" id="KW-0501">Molybdenum cofactor biosynthesis</keyword>
<dbReference type="SFLD" id="SFLDS00029">
    <property type="entry name" value="Radical_SAM"/>
    <property type="match status" value="1"/>
</dbReference>
<dbReference type="SUPFAM" id="SSF102114">
    <property type="entry name" value="Radical SAM enzymes"/>
    <property type="match status" value="1"/>
</dbReference>
<comment type="caution">
    <text evidence="9">The sequence shown here is derived from an EMBL/GenBank/DDBJ whole genome shotgun (WGS) entry which is preliminary data.</text>
</comment>
<dbReference type="AlphaFoldDB" id="A0A7V5H4H0"/>
<keyword evidence="4" id="KW-0479">Metal-binding</keyword>
<protein>
    <submittedName>
        <fullName evidence="9">Radical SAM protein</fullName>
    </submittedName>
</protein>
<evidence type="ECO:0000256" key="6">
    <source>
        <dbReference type="ARBA" id="ARBA00023014"/>
    </source>
</evidence>
<dbReference type="CDD" id="cd01335">
    <property type="entry name" value="Radical_SAM"/>
    <property type="match status" value="1"/>
</dbReference>
<feature type="domain" description="Radical SAM core" evidence="8">
    <location>
        <begin position="17"/>
        <end position="177"/>
    </location>
</feature>
<dbReference type="GO" id="GO:0051539">
    <property type="term" value="F:4 iron, 4 sulfur cluster binding"/>
    <property type="evidence" value="ECO:0007669"/>
    <property type="project" value="UniProtKB-KW"/>
</dbReference>
<dbReference type="GO" id="GO:0061798">
    <property type="term" value="F:GTP 3',8'-cyclase activity"/>
    <property type="evidence" value="ECO:0007669"/>
    <property type="project" value="TreeGrafter"/>
</dbReference>